<gene>
    <name evidence="2" type="ORF">NS220_16080</name>
</gene>
<name>A0A147ETQ6_MICTE</name>
<feature type="transmembrane region" description="Helical" evidence="1">
    <location>
        <begin position="6"/>
        <end position="25"/>
    </location>
</feature>
<keyword evidence="1" id="KW-0472">Membrane</keyword>
<dbReference type="OrthoDB" id="5077648at2"/>
<dbReference type="Proteomes" id="UP000075025">
    <property type="component" value="Unassembled WGS sequence"/>
</dbReference>
<keyword evidence="1" id="KW-1133">Transmembrane helix</keyword>
<protein>
    <submittedName>
        <fullName evidence="2">Uncharacterized protein</fullName>
    </submittedName>
</protein>
<feature type="transmembrane region" description="Helical" evidence="1">
    <location>
        <begin position="37"/>
        <end position="56"/>
    </location>
</feature>
<dbReference type="EMBL" id="LDRT01000136">
    <property type="protein sequence ID" value="KTR89050.1"/>
    <property type="molecule type" value="Genomic_DNA"/>
</dbReference>
<sequence>MATLGSWWTPLILLVATAGALLVVWRTPAGAVASRGLVPALIVVVALTVVGALGAVGILPGGYVWATLGAYIVAWGEYLVSQTIARSRGVTAR</sequence>
<proteinExistence type="predicted"/>
<evidence type="ECO:0000256" key="1">
    <source>
        <dbReference type="SAM" id="Phobius"/>
    </source>
</evidence>
<feature type="transmembrane region" description="Helical" evidence="1">
    <location>
        <begin position="62"/>
        <end position="80"/>
    </location>
</feature>
<comment type="caution">
    <text evidence="2">The sequence shown here is derived from an EMBL/GenBank/DDBJ whole genome shotgun (WGS) entry which is preliminary data.</text>
</comment>
<accession>A0A147ETQ6</accession>
<evidence type="ECO:0000313" key="3">
    <source>
        <dbReference type="Proteomes" id="UP000075025"/>
    </source>
</evidence>
<evidence type="ECO:0000313" key="2">
    <source>
        <dbReference type="EMBL" id="KTR89050.1"/>
    </source>
</evidence>
<keyword evidence="1" id="KW-0812">Transmembrane</keyword>
<dbReference type="PATRIC" id="fig|2033.6.peg.766"/>
<reference evidence="2 3" key="1">
    <citation type="journal article" date="2016" name="Front. Microbiol.">
        <title>Genomic Resource of Rice Seed Associated Bacteria.</title>
        <authorList>
            <person name="Midha S."/>
            <person name="Bansal K."/>
            <person name="Sharma S."/>
            <person name="Kumar N."/>
            <person name="Patil P.P."/>
            <person name="Chaudhry V."/>
            <person name="Patil P.B."/>
        </authorList>
    </citation>
    <scope>NUCLEOTIDE SEQUENCE [LARGE SCALE GENOMIC DNA]</scope>
    <source>
        <strain evidence="2 3">NS220</strain>
    </source>
</reference>
<dbReference type="RefSeq" id="WP_058625019.1">
    <property type="nucleotide sequence ID" value="NZ_LDRT01000136.1"/>
</dbReference>
<organism evidence="2 3">
    <name type="scientific">Microbacterium testaceum</name>
    <name type="common">Aureobacterium testaceum</name>
    <name type="synonym">Brevibacterium testaceum</name>
    <dbReference type="NCBI Taxonomy" id="2033"/>
    <lineage>
        <taxon>Bacteria</taxon>
        <taxon>Bacillati</taxon>
        <taxon>Actinomycetota</taxon>
        <taxon>Actinomycetes</taxon>
        <taxon>Micrococcales</taxon>
        <taxon>Microbacteriaceae</taxon>
        <taxon>Microbacterium</taxon>
    </lineage>
</organism>
<dbReference type="AlphaFoldDB" id="A0A147ETQ6"/>